<accession>A0ACC2QYU7</accession>
<protein>
    <submittedName>
        <fullName evidence="1">Uncharacterized protein</fullName>
    </submittedName>
</protein>
<gene>
    <name evidence="1" type="ORF">PYW08_015622</name>
</gene>
<name>A0ACC2QYU7_9NEOP</name>
<organism evidence="1 2">
    <name type="scientific">Mythimna loreyi</name>
    <dbReference type="NCBI Taxonomy" id="667449"/>
    <lineage>
        <taxon>Eukaryota</taxon>
        <taxon>Metazoa</taxon>
        <taxon>Ecdysozoa</taxon>
        <taxon>Arthropoda</taxon>
        <taxon>Hexapoda</taxon>
        <taxon>Insecta</taxon>
        <taxon>Pterygota</taxon>
        <taxon>Neoptera</taxon>
        <taxon>Endopterygota</taxon>
        <taxon>Lepidoptera</taxon>
        <taxon>Glossata</taxon>
        <taxon>Ditrysia</taxon>
        <taxon>Noctuoidea</taxon>
        <taxon>Noctuidae</taxon>
        <taxon>Noctuinae</taxon>
        <taxon>Hadenini</taxon>
        <taxon>Mythimna</taxon>
    </lineage>
</organism>
<dbReference type="EMBL" id="CM056783">
    <property type="protein sequence ID" value="KAJ8727225.1"/>
    <property type="molecule type" value="Genomic_DNA"/>
</dbReference>
<reference evidence="1" key="1">
    <citation type="submission" date="2023-03" db="EMBL/GenBank/DDBJ databases">
        <title>Chromosome-level genomes of two armyworms, Mythimna separata and Mythimna loreyi, provide insights into the biosynthesis and reception of sex pheromones.</title>
        <authorList>
            <person name="Zhao H."/>
        </authorList>
    </citation>
    <scope>NUCLEOTIDE SEQUENCE</scope>
    <source>
        <strain evidence="1">BeijingLab</strain>
    </source>
</reference>
<dbReference type="Proteomes" id="UP001231649">
    <property type="component" value="Chromosome 7"/>
</dbReference>
<evidence type="ECO:0000313" key="1">
    <source>
        <dbReference type="EMBL" id="KAJ8727225.1"/>
    </source>
</evidence>
<evidence type="ECO:0000313" key="2">
    <source>
        <dbReference type="Proteomes" id="UP001231649"/>
    </source>
</evidence>
<comment type="caution">
    <text evidence="1">The sequence shown here is derived from an EMBL/GenBank/DDBJ whole genome shotgun (WGS) entry which is preliminary data.</text>
</comment>
<proteinExistence type="predicted"/>
<sequence>MYEEFEELYVSYKTLLKEALQPYLASSSGTSSVTPKISAEQTVSECEVKLPRVQLPTFSGKYVEWQSFYDMFNSLVHTNKNLSPVQKLHYLKSNLSGEPETLLRNFSITNENYDEAWKQLLKRYDNKRYNCNALMRLLFTQKPVTSESPSAIKHLLDTTTTCLQSLRNMGISAESINDAFVIYLVVSKLDPESIKQWEYQLGVLSNDLPTWTQLSEFLESKFRSLEMIDSNKVRNNNNTNTKSKSFHGSIESKKNNSNITNKCSKCKGEHYLYNCKEFSQLSVKERQDYVKNNNLCFNCFSPSHPVFKCRNSASCKRCGRRHHSLLHFEKELSSESTNEDVLVQSESDKSVSTSISTNFSGRGLEPSRVLLATVSIWAYSDHGYKQQLRGLLDQGSQASFISESVVQLLGLSRKHVSGTVSGIGGNGHTSVKHMVSLRVASRHNPEVSIQVNAYVLRSVTSLLPSTELHTPEWLHFDKIPLADPGYATPSKIDILLGAEVYSEILLDGIIRHNKILAQNTTLGWVLSGRVSKNSTSANNGIITMHLHLSGEELLRKFWEMENEPNLIQKKMTDIEQRCEEFYDRSTTRDEDGRFIVKLPFDKEDPECQYGKSVVIATRRYKYLENRLQKDPTLKETYNNVLQEYLTMNHMIPVNKEDIDNPKAVYLPHHAVVRDDKDTTKVRVVFDGSCKGLNNFSLNDNLMVGPKLQRDLRHILMRWRSHRICIVADIIKMFRMVKVDSEDTDFQRIVWRPQTNEPLQHFKLLRVTFGTACAPYLAVKTLQRLADVEHARFPTASSIAKKDFYVDDLLTGCETLPEAIHIYNEMNKLMNIGGFELQKFSSNNQDLLTHIGEDNHSSADSLRLKSTTIMKVLGLKWNKNMDCFQYSLDLPDVKQPITKRQVLSDVARLYDPLGWIAPVIIKAKIFIQKLWRSKLDWDDVLTADLTSEWLHFRENLIYLHKINIPRWYCFSPGSKVELHAFADASKVAYGAAVYIRVINNNNETFVSLVSAKSKVAPIEKEISIPRLELCGAALAAKLVFEVSQIMNIPKENLFAWSDSTIVLAWLRGGSSRWTTFVSNRVSEILNILEYRQWKHVTTDSNPADCVSRGIATQDLLEHSLWWSGPSWLSQGSTEFDNADIIEDTHEEEKHTSLTALPVLENNFFWTMFSSLAKTLKAISYWRRVLQNLRLPKEKRQLYANIITPAEKDRSLIICIKQVQRENFSEEIKQLKLKNSVPKKSKLRTLYPLFDENGILRVGGRIDESEVTYDTKHPIIMPAKSHRTSLIVSDAHLKTFHGGPQAMLCYLKTKYWILRAKEIVKSHYRSCVKCLRYSRSKSTQLMGQIPDVRLKPTRPFKSSGCDYMGPISVRFSPGRGSKSYKGYICLFICMVTRAIHLEVVTDLSSKAFIAAFKRFTARRGHCQDLYSDNGTNFVGANRQLREMFDRAKSTVPREIEELLSLEHTTWHFIPPHSPNFGGLWEAGVRSVKTHLFKVIGDSTLTYEELSTVLAQVEACLNSRPITAMSDDPNEPQALTPGHFLIGEPLISIPDEDNSNHNIIGLDRWRLTQKIVNNFWKRWYREYLVNLNQRYKWNTKKSEPEVGDVVILRDDNIPPAKWILGKITKKYLGPDNIARVVSVKCKNGEFKRPISKLCFLPK</sequence>
<keyword evidence="2" id="KW-1185">Reference proteome</keyword>